<dbReference type="EMBL" id="ACNN01000029">
    <property type="protein sequence ID" value="EEN82273.1"/>
    <property type="molecule type" value="Genomic_DNA"/>
</dbReference>
<dbReference type="Gene3D" id="3.30.230.10">
    <property type="match status" value="1"/>
</dbReference>
<dbReference type="EC" id="3.4.21.53" evidence="9 10"/>
<dbReference type="InterPro" id="IPR015947">
    <property type="entry name" value="PUA-like_sf"/>
</dbReference>
<evidence type="ECO:0000313" key="18">
    <source>
        <dbReference type="Proteomes" id="UP000004295"/>
    </source>
</evidence>
<dbReference type="GeneID" id="93365799"/>
<protein>
    <recommendedName>
        <fullName evidence="9 10">Lon protease</fullName>
        <ecNumber evidence="9 10">3.4.21.53</ecNumber>
    </recommendedName>
    <alternativeName>
        <fullName evidence="9">ATP-dependent protease La</fullName>
    </alternativeName>
</protein>
<dbReference type="Gene3D" id="1.20.5.5270">
    <property type="match status" value="1"/>
</dbReference>
<accession>C3JC19</accession>
<dbReference type="SMART" id="SM00464">
    <property type="entry name" value="LON"/>
    <property type="match status" value="1"/>
</dbReference>
<evidence type="ECO:0000256" key="11">
    <source>
        <dbReference type="PIRSR" id="PIRSR001174-1"/>
    </source>
</evidence>
<evidence type="ECO:0000259" key="15">
    <source>
        <dbReference type="PROSITE" id="PS51786"/>
    </source>
</evidence>
<evidence type="ECO:0000256" key="8">
    <source>
        <dbReference type="ARBA" id="ARBA00023016"/>
    </source>
</evidence>
<dbReference type="InterPro" id="IPR027543">
    <property type="entry name" value="Lon_bac"/>
</dbReference>
<gene>
    <name evidence="9 17" type="primary">lon</name>
    <name evidence="17" type="ORF">POREN0001_0417</name>
</gene>
<dbReference type="Gene3D" id="2.30.130.40">
    <property type="entry name" value="LON domain-like"/>
    <property type="match status" value="1"/>
</dbReference>
<dbReference type="InterPro" id="IPR020568">
    <property type="entry name" value="Ribosomal_Su5_D2-typ_SF"/>
</dbReference>
<dbReference type="InterPro" id="IPR027065">
    <property type="entry name" value="Lon_Prtase"/>
</dbReference>
<feature type="domain" description="Lon N-terminal" evidence="16">
    <location>
        <begin position="48"/>
        <end position="250"/>
    </location>
</feature>
<dbReference type="PANTHER" id="PTHR10046">
    <property type="entry name" value="ATP DEPENDENT LON PROTEASE FAMILY MEMBER"/>
    <property type="match status" value="1"/>
</dbReference>
<dbReference type="InterPro" id="IPR054594">
    <property type="entry name" value="Lon_lid"/>
</dbReference>
<dbReference type="PROSITE" id="PS51786">
    <property type="entry name" value="LON_PROTEOLYTIC"/>
    <property type="match status" value="1"/>
</dbReference>
<evidence type="ECO:0000256" key="12">
    <source>
        <dbReference type="PIRSR" id="PIRSR001174-2"/>
    </source>
</evidence>
<keyword evidence="3 9" id="KW-0645">Protease</keyword>
<feature type="active site" evidence="9 11">
    <location>
        <position position="769"/>
    </location>
</feature>
<dbReference type="InterPro" id="IPR003593">
    <property type="entry name" value="AAA+_ATPase"/>
</dbReference>
<dbReference type="InterPro" id="IPR046336">
    <property type="entry name" value="Lon_prtase_N_sf"/>
</dbReference>
<dbReference type="GO" id="GO:0005524">
    <property type="term" value="F:ATP binding"/>
    <property type="evidence" value="ECO:0007669"/>
    <property type="project" value="UniProtKB-UniRule"/>
</dbReference>
<dbReference type="RefSeq" id="WP_004334607.1">
    <property type="nucleotide sequence ID" value="NZ_ACNN01000029.1"/>
</dbReference>
<keyword evidence="7 9" id="KW-0067">ATP-binding</keyword>
<dbReference type="Pfam" id="PF05362">
    <property type="entry name" value="Lon_C"/>
    <property type="match status" value="1"/>
</dbReference>
<dbReference type="GO" id="GO:0004176">
    <property type="term" value="F:ATP-dependent peptidase activity"/>
    <property type="evidence" value="ECO:0007669"/>
    <property type="project" value="UniProtKB-UniRule"/>
</dbReference>
<comment type="similarity">
    <text evidence="9 10 13 14">Belongs to the peptidase S16 family.</text>
</comment>
<comment type="induction">
    <text evidence="9">By heat shock.</text>
</comment>
<evidence type="ECO:0000256" key="5">
    <source>
        <dbReference type="ARBA" id="ARBA00022801"/>
    </source>
</evidence>
<dbReference type="GO" id="GO:0034605">
    <property type="term" value="P:cellular response to heat"/>
    <property type="evidence" value="ECO:0007669"/>
    <property type="project" value="UniProtKB-UniRule"/>
</dbReference>
<dbReference type="InterPro" id="IPR014721">
    <property type="entry name" value="Ribsml_uS5_D2-typ_fold_subgr"/>
</dbReference>
<dbReference type="InterPro" id="IPR027417">
    <property type="entry name" value="P-loop_NTPase"/>
</dbReference>
<dbReference type="PRINTS" id="PR00830">
    <property type="entry name" value="ENDOLAPTASE"/>
</dbReference>
<feature type="binding site" evidence="9 12">
    <location>
        <begin position="402"/>
        <end position="409"/>
    </location>
    <ligand>
        <name>ATP</name>
        <dbReference type="ChEBI" id="CHEBI:30616"/>
    </ligand>
</feature>
<evidence type="ECO:0000256" key="1">
    <source>
        <dbReference type="ARBA" id="ARBA00004496"/>
    </source>
</evidence>
<comment type="subcellular location">
    <subcellularLocation>
        <location evidence="1 9 10">Cytoplasm</location>
    </subcellularLocation>
</comment>
<dbReference type="CDD" id="cd19500">
    <property type="entry name" value="RecA-like_Lon"/>
    <property type="match status" value="1"/>
</dbReference>
<evidence type="ECO:0000256" key="14">
    <source>
        <dbReference type="RuleBase" id="RU000591"/>
    </source>
</evidence>
<dbReference type="InterPro" id="IPR003959">
    <property type="entry name" value="ATPase_AAA_core"/>
</dbReference>
<comment type="subunit">
    <text evidence="9 10">Homohexamer. Organized in a ring with a central cavity.</text>
</comment>
<dbReference type="Gene3D" id="3.40.50.300">
    <property type="entry name" value="P-loop containing nucleotide triphosphate hydrolases"/>
    <property type="match status" value="1"/>
</dbReference>
<dbReference type="Pfam" id="PF00004">
    <property type="entry name" value="AAA"/>
    <property type="match status" value="1"/>
</dbReference>
<evidence type="ECO:0000313" key="17">
    <source>
        <dbReference type="EMBL" id="EEN82273.1"/>
    </source>
</evidence>
<evidence type="ECO:0000256" key="2">
    <source>
        <dbReference type="ARBA" id="ARBA00022490"/>
    </source>
</evidence>
<dbReference type="PROSITE" id="PS01046">
    <property type="entry name" value="LON_SER"/>
    <property type="match status" value="1"/>
</dbReference>
<dbReference type="FunFam" id="3.40.50.300:FF:000382">
    <property type="entry name" value="Lon protease homolog 2, peroxisomal"/>
    <property type="match status" value="1"/>
</dbReference>
<comment type="caution">
    <text evidence="17">The sequence shown here is derived from an EMBL/GenBank/DDBJ whole genome shotgun (WGS) entry which is preliminary data.</text>
</comment>
<evidence type="ECO:0000256" key="9">
    <source>
        <dbReference type="HAMAP-Rule" id="MF_01973"/>
    </source>
</evidence>
<keyword evidence="4 9" id="KW-0547">Nucleotide-binding</keyword>
<dbReference type="InterPro" id="IPR004815">
    <property type="entry name" value="Lon_bac/euk-typ"/>
</dbReference>
<feature type="domain" description="Lon proteolytic" evidence="15">
    <location>
        <begin position="638"/>
        <end position="820"/>
    </location>
</feature>
<dbReference type="InterPro" id="IPR008269">
    <property type="entry name" value="Lon_proteolytic"/>
</dbReference>
<sequence length="826" mass="93494">MKKEDNLLHWSSYFDFLSTITIPFPLPYQIMEEFLEDAHNTKVLSEPLPFLPLRGAVMFPHVTMPMEFSTPREQALLKHLHDGDGYFIATATTPDVKGHEEHEYDKFCYKVGVLCRLVRVIAMDEDSTQTIVLGLRRVRIHTINSQSPFSFAEVNSYQEALASSNERENVYLMGLVDNILVASQKNVSKAFDNLSKEIFKNLKDSNDLQFIINFAVQSSSLTPYVKQELLELRSIKARGERIFEILDKESQFLSIREDIRRTARKAIDRNQKDFFLQQQISAMQQELGGGDAMDSPFYELIEAAKDKKWSEETAQVFAKELRKLDNYNPQSPDYAVQYQYLQTLLELPWNEYSEDHFDLVQAQKILDRDHFGLEKIKERIIEHLAVLRLKKNMKSPILCLWGPPGVGKTSLGKSIAESLGRKYVRISLGGVHDEAEIRGHRRTYIGAMPGRIIQAVKKAGTANPVIVLDEIDKVSSDYKGDPSAALLEVLDPEQNNTFHDNYIDLDFDLSNVLFIATANTLSTISRPLLDRMELLELSGYITEEKIEIAKRHLVPHQLEEHGLKKTQAKFSNRLLEKIIEQYTRESGVRALEKQLAAAMRKIAKKVVAEEPYNVSIKESELKEYLGPAPFSRDMYQGNKYVGVVTGLAWTRVGGEILFIESSLHKGKDSRPTLTGNLGDVMKESAIIALNYTRAHAAELDIDPELFASNELHIHVPEGAIPKDGPSAGITMVTSIVSAFTQRLVRERIAMTGEITLRGKVLPVGGVKEKILAAKRAGITDIVLSSENKKDIDEINEIYTKGITFHYVDDIRQVLDFALLPKGKKQK</sequence>
<dbReference type="STRING" id="553175.POREN0001_0417"/>
<evidence type="ECO:0000259" key="16">
    <source>
        <dbReference type="PROSITE" id="PS51787"/>
    </source>
</evidence>
<dbReference type="GO" id="GO:0016887">
    <property type="term" value="F:ATP hydrolysis activity"/>
    <property type="evidence" value="ECO:0007669"/>
    <property type="project" value="UniProtKB-UniRule"/>
</dbReference>
<evidence type="ECO:0000256" key="10">
    <source>
        <dbReference type="PIRNR" id="PIRNR001174"/>
    </source>
</evidence>
<dbReference type="GO" id="GO:0004252">
    <property type="term" value="F:serine-type endopeptidase activity"/>
    <property type="evidence" value="ECO:0007669"/>
    <property type="project" value="UniProtKB-UniRule"/>
</dbReference>
<reference evidence="17 18" key="1">
    <citation type="submission" date="2009-04" db="EMBL/GenBank/DDBJ databases">
        <authorList>
            <person name="Sebastian Y."/>
            <person name="Madupu R."/>
            <person name="Durkin A.S."/>
            <person name="Torralba M."/>
            <person name="Methe B."/>
            <person name="Sutton G.G."/>
            <person name="Strausberg R.L."/>
            <person name="Nelson K.E."/>
        </authorList>
    </citation>
    <scope>NUCLEOTIDE SEQUENCE [LARGE SCALE GENOMIC DNA]</scope>
    <source>
        <strain evidence="18">ATCC 35406 / BCRC 14492 / JCM 8526 / NCTC 13058 / HG 370</strain>
    </source>
</reference>
<dbReference type="SUPFAM" id="SSF52540">
    <property type="entry name" value="P-loop containing nucleoside triphosphate hydrolases"/>
    <property type="match status" value="1"/>
</dbReference>
<dbReference type="PIRSF" id="PIRSF001174">
    <property type="entry name" value="Lon_proteas"/>
    <property type="match status" value="1"/>
</dbReference>
<keyword evidence="6 9" id="KW-0720">Serine protease</keyword>
<comment type="function">
    <text evidence="9">ATP-dependent serine protease that mediates the selective degradation of mutant and abnormal proteins as well as certain short-lived regulatory proteins. Required for cellular homeostasis and for survival from DNA damage and developmental changes induced by stress. Degrades polypeptides processively to yield small peptide fragments that are 5 to 10 amino acids long. Binds to DNA in a double-stranded, site-specific manner.</text>
</comment>
<dbReference type="InterPro" id="IPR008268">
    <property type="entry name" value="Peptidase_S16_AS"/>
</dbReference>
<dbReference type="SUPFAM" id="SSF88697">
    <property type="entry name" value="PUA domain-like"/>
    <property type="match status" value="1"/>
</dbReference>
<dbReference type="GO" id="GO:0043565">
    <property type="term" value="F:sequence-specific DNA binding"/>
    <property type="evidence" value="ECO:0007669"/>
    <property type="project" value="UniProtKB-UniRule"/>
</dbReference>
<dbReference type="SMART" id="SM00382">
    <property type="entry name" value="AAA"/>
    <property type="match status" value="1"/>
</dbReference>
<evidence type="ECO:0000256" key="13">
    <source>
        <dbReference type="PROSITE-ProRule" id="PRU01122"/>
    </source>
</evidence>
<dbReference type="Gene3D" id="1.10.8.60">
    <property type="match status" value="1"/>
</dbReference>
<dbReference type="NCBIfam" id="TIGR00763">
    <property type="entry name" value="lon"/>
    <property type="match status" value="1"/>
</dbReference>
<dbReference type="Proteomes" id="UP000004295">
    <property type="component" value="Unassembled WGS sequence"/>
</dbReference>
<evidence type="ECO:0000256" key="6">
    <source>
        <dbReference type="ARBA" id="ARBA00022825"/>
    </source>
</evidence>
<comment type="catalytic activity">
    <reaction evidence="9 10 13">
        <text>Hydrolysis of proteins in presence of ATP.</text>
        <dbReference type="EC" id="3.4.21.53"/>
    </reaction>
</comment>
<evidence type="ECO:0000256" key="7">
    <source>
        <dbReference type="ARBA" id="ARBA00022840"/>
    </source>
</evidence>
<keyword evidence="5 9" id="KW-0378">Hydrolase</keyword>
<dbReference type="SUPFAM" id="SSF54211">
    <property type="entry name" value="Ribosomal protein S5 domain 2-like"/>
    <property type="match status" value="1"/>
</dbReference>
<keyword evidence="18" id="KW-1185">Reference proteome</keyword>
<dbReference type="eggNOG" id="COG0466">
    <property type="taxonomic scope" value="Bacteria"/>
</dbReference>
<dbReference type="GO" id="GO:0005737">
    <property type="term" value="C:cytoplasm"/>
    <property type="evidence" value="ECO:0007669"/>
    <property type="project" value="UniProtKB-SubCell"/>
</dbReference>
<keyword evidence="8 9" id="KW-0346">Stress response</keyword>
<keyword evidence="2 9" id="KW-0963">Cytoplasm</keyword>
<evidence type="ECO:0000256" key="3">
    <source>
        <dbReference type="ARBA" id="ARBA00022670"/>
    </source>
</evidence>
<dbReference type="Gene3D" id="1.20.58.1480">
    <property type="match status" value="1"/>
</dbReference>
<dbReference type="AlphaFoldDB" id="C3JC19"/>
<dbReference type="Pfam" id="PF22667">
    <property type="entry name" value="Lon_lid"/>
    <property type="match status" value="1"/>
</dbReference>
<dbReference type="GO" id="GO:0006515">
    <property type="term" value="P:protein quality control for misfolded or incompletely synthesized proteins"/>
    <property type="evidence" value="ECO:0007669"/>
    <property type="project" value="UniProtKB-UniRule"/>
</dbReference>
<dbReference type="PROSITE" id="PS51787">
    <property type="entry name" value="LON_N"/>
    <property type="match status" value="1"/>
</dbReference>
<organism evidence="17 18">
    <name type="scientific">Porphyromonas endodontalis (strain ATCC 35406 / DSM 24491 / JCM 8526 / CCUG 16442 / BCRC 14492 / NCTC 13058 / HG 370)</name>
    <name type="common">Bacteroides endodontalis</name>
    <dbReference type="NCBI Taxonomy" id="553175"/>
    <lineage>
        <taxon>Bacteria</taxon>
        <taxon>Pseudomonadati</taxon>
        <taxon>Bacteroidota</taxon>
        <taxon>Bacteroidia</taxon>
        <taxon>Bacteroidales</taxon>
        <taxon>Porphyromonadaceae</taxon>
        <taxon>Porphyromonas</taxon>
    </lineage>
</organism>
<proteinExistence type="evidence at transcript level"/>
<dbReference type="HAMAP" id="MF_01973">
    <property type="entry name" value="lon_bact"/>
    <property type="match status" value="1"/>
</dbReference>
<evidence type="ECO:0000256" key="4">
    <source>
        <dbReference type="ARBA" id="ARBA00022741"/>
    </source>
</evidence>
<dbReference type="Pfam" id="PF02190">
    <property type="entry name" value="LON_substr_bdg"/>
    <property type="match status" value="1"/>
</dbReference>
<dbReference type="InterPro" id="IPR003111">
    <property type="entry name" value="Lon_prtase_N"/>
</dbReference>
<name>C3JC19_POREA</name>
<feature type="active site" evidence="9 11">
    <location>
        <position position="726"/>
    </location>
</feature>